<reference evidence="1" key="1">
    <citation type="submission" date="2015-12" db="EMBL/GenBank/DDBJ databases">
        <title>Gene expression during late stages of embryo sac development: a critical building block for successful pollen-pistil interactions.</title>
        <authorList>
            <person name="Liu Y."/>
            <person name="Joly V."/>
            <person name="Sabar M."/>
            <person name="Matton D.P."/>
        </authorList>
    </citation>
    <scope>NUCLEOTIDE SEQUENCE</scope>
</reference>
<feature type="non-terminal residue" evidence="1">
    <location>
        <position position="1"/>
    </location>
</feature>
<sequence length="64" mass="7057">NILYLFMSIFQTSPRWISMTPSDDAYKGILNLGLGCSSLVSITNTLSQSLVELHFSGCFVLRVA</sequence>
<dbReference type="AlphaFoldDB" id="A0A0V0HBE3"/>
<name>A0A0V0HBE3_SOLCH</name>
<dbReference type="EMBL" id="GEDG01023408">
    <property type="protein sequence ID" value="JAP16763.1"/>
    <property type="molecule type" value="Transcribed_RNA"/>
</dbReference>
<organism evidence="1">
    <name type="scientific">Solanum chacoense</name>
    <name type="common">Chaco potato</name>
    <dbReference type="NCBI Taxonomy" id="4108"/>
    <lineage>
        <taxon>Eukaryota</taxon>
        <taxon>Viridiplantae</taxon>
        <taxon>Streptophyta</taxon>
        <taxon>Embryophyta</taxon>
        <taxon>Tracheophyta</taxon>
        <taxon>Spermatophyta</taxon>
        <taxon>Magnoliopsida</taxon>
        <taxon>eudicotyledons</taxon>
        <taxon>Gunneridae</taxon>
        <taxon>Pentapetalae</taxon>
        <taxon>asterids</taxon>
        <taxon>lamiids</taxon>
        <taxon>Solanales</taxon>
        <taxon>Solanaceae</taxon>
        <taxon>Solanoideae</taxon>
        <taxon>Solaneae</taxon>
        <taxon>Solanum</taxon>
    </lineage>
</organism>
<accession>A0A0V0HBE3</accession>
<protein>
    <submittedName>
        <fullName evidence="1">Putative ovule protein</fullName>
    </submittedName>
</protein>
<evidence type="ECO:0000313" key="1">
    <source>
        <dbReference type="EMBL" id="JAP16763.1"/>
    </source>
</evidence>
<proteinExistence type="predicted"/>